<evidence type="ECO:0000256" key="4">
    <source>
        <dbReference type="PIRSR" id="PIRSR001365-2"/>
    </source>
</evidence>
<dbReference type="PANTHER" id="PTHR42849">
    <property type="entry name" value="N-ACETYLNEURAMINATE LYASE"/>
    <property type="match status" value="1"/>
</dbReference>
<evidence type="ECO:0000313" key="6">
    <source>
        <dbReference type="Proteomes" id="UP000188181"/>
    </source>
</evidence>
<dbReference type="PRINTS" id="PR00146">
    <property type="entry name" value="DHPICSNTHASE"/>
</dbReference>
<dbReference type="KEGG" id="pbas:SMSP2_00834"/>
<dbReference type="GO" id="GO:0008747">
    <property type="term" value="F:N-acetylneuraminate lyase activity"/>
    <property type="evidence" value="ECO:0007669"/>
    <property type="project" value="TreeGrafter"/>
</dbReference>
<feature type="active site" description="Proton donor/acceptor" evidence="3">
    <location>
        <position position="141"/>
    </location>
</feature>
<gene>
    <name evidence="5" type="primary">dapA_2</name>
    <name evidence="5" type="ORF">SMSP2_00834</name>
</gene>
<dbReference type="PIRSF" id="PIRSF001365">
    <property type="entry name" value="DHDPS"/>
    <property type="match status" value="1"/>
</dbReference>
<dbReference type="CDD" id="cd00408">
    <property type="entry name" value="DHDPS-like"/>
    <property type="match status" value="1"/>
</dbReference>
<dbReference type="InterPro" id="IPR013785">
    <property type="entry name" value="Aldolase_TIM"/>
</dbReference>
<dbReference type="Pfam" id="PF00701">
    <property type="entry name" value="DHDPS"/>
    <property type="match status" value="1"/>
</dbReference>
<proteinExistence type="inferred from homology"/>
<keyword evidence="6" id="KW-1185">Reference proteome</keyword>
<evidence type="ECO:0000256" key="1">
    <source>
        <dbReference type="ARBA" id="ARBA00023239"/>
    </source>
</evidence>
<dbReference type="STRING" id="1851148.SMSP2_00834"/>
<dbReference type="GO" id="GO:0019262">
    <property type="term" value="P:N-acetylneuraminate catabolic process"/>
    <property type="evidence" value="ECO:0007669"/>
    <property type="project" value="TreeGrafter"/>
</dbReference>
<accession>A0A1Q2MDZ3</accession>
<dbReference type="SMART" id="SM01130">
    <property type="entry name" value="DHDPS"/>
    <property type="match status" value="1"/>
</dbReference>
<dbReference type="GO" id="GO:0005829">
    <property type="term" value="C:cytosol"/>
    <property type="evidence" value="ECO:0007669"/>
    <property type="project" value="TreeGrafter"/>
</dbReference>
<feature type="active site" description="Schiff-base intermediate with substrate" evidence="3">
    <location>
        <position position="169"/>
    </location>
</feature>
<keyword evidence="1 2" id="KW-0456">Lyase</keyword>
<comment type="similarity">
    <text evidence="2">Belongs to the DapA family.</text>
</comment>
<dbReference type="SUPFAM" id="SSF51569">
    <property type="entry name" value="Aldolase"/>
    <property type="match status" value="1"/>
</dbReference>
<dbReference type="GO" id="GO:0008840">
    <property type="term" value="F:4-hydroxy-tetrahydrodipicolinate synthase activity"/>
    <property type="evidence" value="ECO:0007669"/>
    <property type="project" value="UniProtKB-EC"/>
</dbReference>
<dbReference type="Proteomes" id="UP000188181">
    <property type="component" value="Chromosome"/>
</dbReference>
<protein>
    <submittedName>
        <fullName evidence="5">4-hydroxy-tetrahydrodipicolinate synthase</fullName>
        <ecNumber evidence="5">4.3.3.7</ecNumber>
    </submittedName>
</protein>
<evidence type="ECO:0000256" key="2">
    <source>
        <dbReference type="PIRNR" id="PIRNR001365"/>
    </source>
</evidence>
<dbReference type="RefSeq" id="WP_146682743.1">
    <property type="nucleotide sequence ID" value="NZ_CP019646.1"/>
</dbReference>
<name>A0A1Q2MDZ3_9BACT</name>
<dbReference type="Gene3D" id="3.20.20.70">
    <property type="entry name" value="Aldolase class I"/>
    <property type="match status" value="1"/>
</dbReference>
<reference evidence="6" key="1">
    <citation type="submission" date="2017-02" db="EMBL/GenBank/DDBJ databases">
        <title>Comparative genomics and description of representatives of a novel lineage of planctomycetes thriving in anoxic sediments.</title>
        <authorList>
            <person name="Spring S."/>
            <person name="Bunk B."/>
            <person name="Sproer C."/>
        </authorList>
    </citation>
    <scope>NUCLEOTIDE SEQUENCE [LARGE SCALE GENOMIC DNA]</scope>
    <source>
        <strain evidence="6">SM-Chi-D1</strain>
    </source>
</reference>
<organism evidence="5 6">
    <name type="scientific">Limihaloglobus sulfuriphilus</name>
    <dbReference type="NCBI Taxonomy" id="1851148"/>
    <lineage>
        <taxon>Bacteria</taxon>
        <taxon>Pseudomonadati</taxon>
        <taxon>Planctomycetota</taxon>
        <taxon>Phycisphaerae</taxon>
        <taxon>Sedimentisphaerales</taxon>
        <taxon>Sedimentisphaeraceae</taxon>
        <taxon>Limihaloglobus</taxon>
    </lineage>
</organism>
<dbReference type="EMBL" id="CP019646">
    <property type="protein sequence ID" value="AQQ70482.1"/>
    <property type="molecule type" value="Genomic_DNA"/>
</dbReference>
<feature type="binding site" evidence="4">
    <location>
        <position position="212"/>
    </location>
    <ligand>
        <name>pyruvate</name>
        <dbReference type="ChEBI" id="CHEBI:15361"/>
    </ligand>
</feature>
<evidence type="ECO:0000313" key="5">
    <source>
        <dbReference type="EMBL" id="AQQ70482.1"/>
    </source>
</evidence>
<dbReference type="AlphaFoldDB" id="A0A1Q2MDZ3"/>
<dbReference type="PANTHER" id="PTHR42849:SF1">
    <property type="entry name" value="N-ACETYLNEURAMINATE LYASE"/>
    <property type="match status" value="1"/>
</dbReference>
<evidence type="ECO:0000256" key="3">
    <source>
        <dbReference type="PIRSR" id="PIRSR001365-1"/>
    </source>
</evidence>
<dbReference type="InterPro" id="IPR002220">
    <property type="entry name" value="DapA-like"/>
</dbReference>
<dbReference type="OrthoDB" id="9771791at2"/>
<dbReference type="EC" id="4.3.3.7" evidence="5"/>
<sequence length="309" mass="33764" precursor="true">MNNNKNAVVNGVIVPIITPVDQNENVDEVAFRAAIRRCLDAGVDGIFAGGSAGMGPLLSDDQWQRAMEIASDEVDSDRVLLGGAISTSTRRAVEKIKVLEKTGFKHMAVTPSFYYTLKRDQEFLAHFDKCRQASSMDMVVYNIPSCTYSSIPLSVLEQMASQGWFTTMKESGGDRAYFKTAMEISLQYGFDLLQGNEPDIAWGLSCGAKGIIPVCANYEPQTFVAAWNASKNGDNEMLEQAQKRADYIREILLINSENWIAGIMYGVASLGIGSGIPVLPLEEVSESSKKQIDALNIINLCSGALNEHN</sequence>